<proteinExistence type="inferred from homology"/>
<keyword evidence="2 3" id="KW-0378">Hydrolase</keyword>
<sequence length="130" mass="13866">MSEPDQRPSEPAVLITVAPYAEATPSGAIFGGWIMSQLDHAAGLAGRKMTGGNVIIASIKELNFHAALAAGEEFVMHATVTRHGNSSFNLSLSGWAEPDTDSRRIMTADVLLVAIDSKGKPRKYSSQVRN</sequence>
<dbReference type="GO" id="GO:0009062">
    <property type="term" value="P:fatty acid catabolic process"/>
    <property type="evidence" value="ECO:0007669"/>
    <property type="project" value="TreeGrafter"/>
</dbReference>
<keyword evidence="6" id="KW-1185">Reference proteome</keyword>
<dbReference type="Proteomes" id="UP000193307">
    <property type="component" value="Unassembled WGS sequence"/>
</dbReference>
<gene>
    <name evidence="5" type="ORF">PAM7971_03052</name>
</gene>
<evidence type="ECO:0000256" key="2">
    <source>
        <dbReference type="ARBA" id="ARBA00022801"/>
    </source>
</evidence>
<dbReference type="GO" id="GO:0005829">
    <property type="term" value="C:cytosol"/>
    <property type="evidence" value="ECO:0007669"/>
    <property type="project" value="TreeGrafter"/>
</dbReference>
<dbReference type="AlphaFoldDB" id="A0A1Y5TA03"/>
<dbReference type="CDD" id="cd03442">
    <property type="entry name" value="BFIT_BACH"/>
    <property type="match status" value="1"/>
</dbReference>
<comment type="similarity">
    <text evidence="1">Belongs to the acyl coenzyme A hydrolase family.</text>
</comment>
<dbReference type="Pfam" id="PF03061">
    <property type="entry name" value="4HBT"/>
    <property type="match status" value="1"/>
</dbReference>
<dbReference type="InterPro" id="IPR040170">
    <property type="entry name" value="Cytosol_ACT"/>
</dbReference>
<dbReference type="EC" id="3.1.2.-" evidence="5"/>
<dbReference type="OrthoDB" id="9801856at2"/>
<dbReference type="PROSITE" id="PS51770">
    <property type="entry name" value="HOTDOG_ACOT"/>
    <property type="match status" value="1"/>
</dbReference>
<dbReference type="PANTHER" id="PTHR11049:SF5">
    <property type="entry name" value="ACYL-COA THIOESTER HYDROLASE YCIA"/>
    <property type="match status" value="1"/>
</dbReference>
<name>A0A1Y5TA03_9RHOB</name>
<accession>A0A1Y5TA03</accession>
<dbReference type="InterPro" id="IPR006683">
    <property type="entry name" value="Thioestr_dom"/>
</dbReference>
<feature type="domain" description="HotDog ACOT-type" evidence="4">
    <location>
        <begin position="7"/>
        <end position="118"/>
    </location>
</feature>
<protein>
    <submittedName>
        <fullName evidence="5">Putative acyl-CoA thioester hydrolase</fullName>
        <ecNumber evidence="5">3.1.2.-</ecNumber>
    </submittedName>
</protein>
<dbReference type="PANTHER" id="PTHR11049">
    <property type="entry name" value="ACYL COENZYME A THIOESTER HYDROLASE"/>
    <property type="match status" value="1"/>
</dbReference>
<evidence type="ECO:0000256" key="3">
    <source>
        <dbReference type="PROSITE-ProRule" id="PRU01106"/>
    </source>
</evidence>
<dbReference type="InterPro" id="IPR029069">
    <property type="entry name" value="HotDog_dom_sf"/>
</dbReference>
<dbReference type="GO" id="GO:0006637">
    <property type="term" value="P:acyl-CoA metabolic process"/>
    <property type="evidence" value="ECO:0007669"/>
    <property type="project" value="TreeGrafter"/>
</dbReference>
<evidence type="ECO:0000313" key="5">
    <source>
        <dbReference type="EMBL" id="SLN58999.1"/>
    </source>
</evidence>
<dbReference type="STRING" id="658057.SAMN04488032_11195"/>
<reference evidence="5 6" key="1">
    <citation type="submission" date="2017-03" db="EMBL/GenBank/DDBJ databases">
        <authorList>
            <person name="Afonso C.L."/>
            <person name="Miller P.J."/>
            <person name="Scott M.A."/>
            <person name="Spackman E."/>
            <person name="Goraichik I."/>
            <person name="Dimitrov K.M."/>
            <person name="Suarez D.L."/>
            <person name="Swayne D.E."/>
        </authorList>
    </citation>
    <scope>NUCLEOTIDE SEQUENCE [LARGE SCALE GENOMIC DNA]</scope>
    <source>
        <strain evidence="5 6">CECT 7971</strain>
    </source>
</reference>
<dbReference type="InterPro" id="IPR033120">
    <property type="entry name" value="HOTDOG_ACOT"/>
</dbReference>
<evidence type="ECO:0000313" key="6">
    <source>
        <dbReference type="Proteomes" id="UP000193307"/>
    </source>
</evidence>
<dbReference type="GO" id="GO:0052816">
    <property type="term" value="F:long-chain fatty acyl-CoA hydrolase activity"/>
    <property type="evidence" value="ECO:0007669"/>
    <property type="project" value="TreeGrafter"/>
</dbReference>
<evidence type="ECO:0000256" key="1">
    <source>
        <dbReference type="ARBA" id="ARBA00010458"/>
    </source>
</evidence>
<dbReference type="EMBL" id="FWFW01000011">
    <property type="protein sequence ID" value="SLN58999.1"/>
    <property type="molecule type" value="Genomic_DNA"/>
</dbReference>
<organism evidence="5 6">
    <name type="scientific">Pacificibacter marinus</name>
    <dbReference type="NCBI Taxonomy" id="658057"/>
    <lineage>
        <taxon>Bacteria</taxon>
        <taxon>Pseudomonadati</taxon>
        <taxon>Pseudomonadota</taxon>
        <taxon>Alphaproteobacteria</taxon>
        <taxon>Rhodobacterales</taxon>
        <taxon>Roseobacteraceae</taxon>
        <taxon>Pacificibacter</taxon>
    </lineage>
</organism>
<dbReference type="RefSeq" id="WP_085850154.1">
    <property type="nucleotide sequence ID" value="NZ_FNZV01000011.1"/>
</dbReference>
<dbReference type="Gene3D" id="3.10.129.10">
    <property type="entry name" value="Hotdog Thioesterase"/>
    <property type="match status" value="1"/>
</dbReference>
<evidence type="ECO:0000259" key="4">
    <source>
        <dbReference type="PROSITE" id="PS51770"/>
    </source>
</evidence>
<dbReference type="SUPFAM" id="SSF54637">
    <property type="entry name" value="Thioesterase/thiol ester dehydrase-isomerase"/>
    <property type="match status" value="1"/>
</dbReference>